<evidence type="ECO:0000313" key="2">
    <source>
        <dbReference type="Proteomes" id="UP000801492"/>
    </source>
</evidence>
<keyword evidence="2" id="KW-1185">Reference proteome</keyword>
<dbReference type="EMBL" id="VTPC01090428">
    <property type="protein sequence ID" value="KAF2883412.1"/>
    <property type="molecule type" value="Genomic_DNA"/>
</dbReference>
<name>A0A8K0CDR3_IGNLU</name>
<gene>
    <name evidence="1" type="ORF">ILUMI_22761</name>
</gene>
<organism evidence="1 2">
    <name type="scientific">Ignelater luminosus</name>
    <name type="common">Cucubano</name>
    <name type="synonym">Pyrophorus luminosus</name>
    <dbReference type="NCBI Taxonomy" id="2038154"/>
    <lineage>
        <taxon>Eukaryota</taxon>
        <taxon>Metazoa</taxon>
        <taxon>Ecdysozoa</taxon>
        <taxon>Arthropoda</taxon>
        <taxon>Hexapoda</taxon>
        <taxon>Insecta</taxon>
        <taxon>Pterygota</taxon>
        <taxon>Neoptera</taxon>
        <taxon>Endopterygota</taxon>
        <taxon>Coleoptera</taxon>
        <taxon>Polyphaga</taxon>
        <taxon>Elateriformia</taxon>
        <taxon>Elateroidea</taxon>
        <taxon>Elateridae</taxon>
        <taxon>Agrypninae</taxon>
        <taxon>Pyrophorini</taxon>
        <taxon>Ignelater</taxon>
    </lineage>
</organism>
<accession>A0A8K0CDR3</accession>
<proteinExistence type="predicted"/>
<dbReference type="OrthoDB" id="9971063at2759"/>
<evidence type="ECO:0000313" key="1">
    <source>
        <dbReference type="EMBL" id="KAF2883412.1"/>
    </source>
</evidence>
<sequence>MSYKNGDVEGVGNPPIKYLLDNETSTQKAHHIIPCYKPKRAQKVAYRLIRWQTKKATNVPDFLEEEASARQMGQVQALSPCLVAFYRQKARFVLNRSKTQPGKPREHTQFKPYIPDNPNSLTWNSDMETQIADAMGRLHELSSDHTNQAAKVIASTPPLHILQQLTIKGSWPISANRFPSRSCDRTSLDYFMFSYLKDSIFKDRILIIDDLRQKSLQKCQSMKKPVDLCINTNG</sequence>
<dbReference type="Proteomes" id="UP000801492">
    <property type="component" value="Unassembled WGS sequence"/>
</dbReference>
<reference evidence="1" key="1">
    <citation type="submission" date="2019-08" db="EMBL/GenBank/DDBJ databases">
        <title>The genome of the North American firefly Photinus pyralis.</title>
        <authorList>
            <consortium name="Photinus pyralis genome working group"/>
            <person name="Fallon T.R."/>
            <person name="Sander Lower S.E."/>
            <person name="Weng J.-K."/>
        </authorList>
    </citation>
    <scope>NUCLEOTIDE SEQUENCE</scope>
    <source>
        <strain evidence="1">TRF0915ILg1</strain>
        <tissue evidence="1">Whole body</tissue>
    </source>
</reference>
<dbReference type="AlphaFoldDB" id="A0A8K0CDR3"/>
<comment type="caution">
    <text evidence="1">The sequence shown here is derived from an EMBL/GenBank/DDBJ whole genome shotgun (WGS) entry which is preliminary data.</text>
</comment>
<protein>
    <submittedName>
        <fullName evidence="1">Uncharacterized protein</fullName>
    </submittedName>
</protein>